<evidence type="ECO:0000313" key="2">
    <source>
        <dbReference type="EMBL" id="KNC28048.1"/>
    </source>
</evidence>
<dbReference type="GO" id="GO:0019005">
    <property type="term" value="C:SCF ubiquitin ligase complex"/>
    <property type="evidence" value="ECO:0007669"/>
    <property type="project" value="TreeGrafter"/>
</dbReference>
<name>A0A0L0C6K5_LUCCU</name>
<dbReference type="OrthoDB" id="10257471at2759"/>
<dbReference type="Gene3D" id="3.80.10.10">
    <property type="entry name" value="Ribonuclease Inhibitor"/>
    <property type="match status" value="1"/>
</dbReference>
<dbReference type="InterPro" id="IPR057207">
    <property type="entry name" value="FBXL15_LRR"/>
</dbReference>
<dbReference type="STRING" id="7375.A0A0L0C6K5"/>
<protein>
    <recommendedName>
        <fullName evidence="1">F-box/LRR-repeat protein 15-like leucin rich repeat domain-containing protein</fullName>
    </recommendedName>
</protein>
<dbReference type="GO" id="GO:0031146">
    <property type="term" value="P:SCF-dependent proteasomal ubiquitin-dependent protein catabolic process"/>
    <property type="evidence" value="ECO:0007669"/>
    <property type="project" value="TreeGrafter"/>
</dbReference>
<dbReference type="SUPFAM" id="SSF52047">
    <property type="entry name" value="RNI-like"/>
    <property type="match status" value="1"/>
</dbReference>
<sequence length="306" mass="34998">MSTLENEEEHLVEMATTPNINKLTFFDLSWEDVIIPKILNYLTLKELFILRCCSQTAKHLVEATLERLIEINLSGNSSHNVELTFKVLGEHCRRLENLHLARCHWLTDELLLPILAKNKRLKIVNLNECINITPLALQPIIIECKDLRVLKLSKCQWLTTGAVDALTLHQNNLEEFDISYCAAIGERCLIIFFRKLNKLTILSLAHTPSVTDQVLIQIGNYCRALEHINLVGCVAISDYGIQSLTKNCLQLKSLMVQRCDLVTERSLAPLRGKVHIDRPIRDQGGLQMQLVPYDLEQQINRLFLQV</sequence>
<evidence type="ECO:0000313" key="3">
    <source>
        <dbReference type="Proteomes" id="UP000037069"/>
    </source>
</evidence>
<keyword evidence="3" id="KW-1185">Reference proteome</keyword>
<accession>A0A0L0C6K5</accession>
<dbReference type="CDD" id="cd22126">
    <property type="entry name" value="F-box_FBXL15"/>
    <property type="match status" value="1"/>
</dbReference>
<dbReference type="InterPro" id="IPR032675">
    <property type="entry name" value="LRR_dom_sf"/>
</dbReference>
<evidence type="ECO:0000259" key="1">
    <source>
        <dbReference type="Pfam" id="PF25372"/>
    </source>
</evidence>
<dbReference type="FunFam" id="3.80.10.10:FF:000574">
    <property type="entry name" value="Jetlag, isoform A"/>
    <property type="match status" value="1"/>
</dbReference>
<dbReference type="AlphaFoldDB" id="A0A0L0C6K5"/>
<dbReference type="EMBL" id="JRES01000827">
    <property type="protein sequence ID" value="KNC28048.1"/>
    <property type="molecule type" value="Genomic_DNA"/>
</dbReference>
<reference evidence="2 3" key="1">
    <citation type="journal article" date="2015" name="Nat. Commun.">
        <title>Lucilia cuprina genome unlocks parasitic fly biology to underpin future interventions.</title>
        <authorList>
            <person name="Anstead C.A."/>
            <person name="Korhonen P.K."/>
            <person name="Young N.D."/>
            <person name="Hall R.S."/>
            <person name="Jex A.R."/>
            <person name="Murali S.C."/>
            <person name="Hughes D.S."/>
            <person name="Lee S.F."/>
            <person name="Perry T."/>
            <person name="Stroehlein A.J."/>
            <person name="Ansell B.R."/>
            <person name="Breugelmans B."/>
            <person name="Hofmann A."/>
            <person name="Qu J."/>
            <person name="Dugan S."/>
            <person name="Lee S.L."/>
            <person name="Chao H."/>
            <person name="Dinh H."/>
            <person name="Han Y."/>
            <person name="Doddapaneni H.V."/>
            <person name="Worley K.C."/>
            <person name="Muzny D.M."/>
            <person name="Ioannidis P."/>
            <person name="Waterhouse R.M."/>
            <person name="Zdobnov E.M."/>
            <person name="James P.J."/>
            <person name="Bagnall N.H."/>
            <person name="Kotze A.C."/>
            <person name="Gibbs R.A."/>
            <person name="Richards S."/>
            <person name="Batterham P."/>
            <person name="Gasser R.B."/>
        </authorList>
    </citation>
    <scope>NUCLEOTIDE SEQUENCE [LARGE SCALE GENOMIC DNA]</scope>
    <source>
        <strain evidence="2 3">LS</strain>
        <tissue evidence="2">Full body</tissue>
    </source>
</reference>
<proteinExistence type="predicted"/>
<dbReference type="SMART" id="SM00367">
    <property type="entry name" value="LRR_CC"/>
    <property type="match status" value="7"/>
</dbReference>
<comment type="caution">
    <text evidence="2">The sequence shown here is derived from an EMBL/GenBank/DDBJ whole genome shotgun (WGS) entry which is preliminary data.</text>
</comment>
<dbReference type="OMA" id="KLSKCSW"/>
<organism evidence="2 3">
    <name type="scientific">Lucilia cuprina</name>
    <name type="common">Green bottle fly</name>
    <name type="synonym">Australian sheep blowfly</name>
    <dbReference type="NCBI Taxonomy" id="7375"/>
    <lineage>
        <taxon>Eukaryota</taxon>
        <taxon>Metazoa</taxon>
        <taxon>Ecdysozoa</taxon>
        <taxon>Arthropoda</taxon>
        <taxon>Hexapoda</taxon>
        <taxon>Insecta</taxon>
        <taxon>Pterygota</taxon>
        <taxon>Neoptera</taxon>
        <taxon>Endopterygota</taxon>
        <taxon>Diptera</taxon>
        <taxon>Brachycera</taxon>
        <taxon>Muscomorpha</taxon>
        <taxon>Oestroidea</taxon>
        <taxon>Calliphoridae</taxon>
        <taxon>Luciliinae</taxon>
        <taxon>Lucilia</taxon>
    </lineage>
</organism>
<dbReference type="InterPro" id="IPR006553">
    <property type="entry name" value="Leu-rich_rpt_Cys-con_subtyp"/>
</dbReference>
<gene>
    <name evidence="2" type="ORF">FF38_06799</name>
</gene>
<dbReference type="PANTHER" id="PTHR13318">
    <property type="entry name" value="PARTNER OF PAIRED, ISOFORM B-RELATED"/>
    <property type="match status" value="1"/>
</dbReference>
<dbReference type="Proteomes" id="UP000037069">
    <property type="component" value="Unassembled WGS sequence"/>
</dbReference>
<feature type="domain" description="F-box/LRR-repeat protein 15-like leucin rich repeat" evidence="1">
    <location>
        <begin position="8"/>
        <end position="247"/>
    </location>
</feature>
<dbReference type="Pfam" id="PF25372">
    <property type="entry name" value="DUF7885"/>
    <property type="match status" value="1"/>
</dbReference>